<protein>
    <submittedName>
        <fullName evidence="1">Uncharacterized protein</fullName>
    </submittedName>
</protein>
<comment type="caution">
    <text evidence="1">The sequence shown here is derived from an EMBL/GenBank/DDBJ whole genome shotgun (WGS) entry which is preliminary data.</text>
</comment>
<accession>A0AAD7VYW5</accession>
<sequence>MKWSTGWLGVAQAGLEEAVLDLGAGCQTDIQRLGLASPTPWGSEQGPRGPTDIQRLGLALEAFDRQLLYTSIPGNRRVKQVSVMAELILEILQELEEKNLKRSNGS</sequence>
<name>A0AAD7VYW5_9TELE</name>
<dbReference type="Proteomes" id="UP001221898">
    <property type="component" value="Unassembled WGS sequence"/>
</dbReference>
<dbReference type="EMBL" id="JAINUG010000736">
    <property type="protein sequence ID" value="KAJ8362165.1"/>
    <property type="molecule type" value="Genomic_DNA"/>
</dbReference>
<evidence type="ECO:0000313" key="1">
    <source>
        <dbReference type="EMBL" id="KAJ8362165.1"/>
    </source>
</evidence>
<organism evidence="1 2">
    <name type="scientific">Aldrovandia affinis</name>
    <dbReference type="NCBI Taxonomy" id="143900"/>
    <lineage>
        <taxon>Eukaryota</taxon>
        <taxon>Metazoa</taxon>
        <taxon>Chordata</taxon>
        <taxon>Craniata</taxon>
        <taxon>Vertebrata</taxon>
        <taxon>Euteleostomi</taxon>
        <taxon>Actinopterygii</taxon>
        <taxon>Neopterygii</taxon>
        <taxon>Teleostei</taxon>
        <taxon>Notacanthiformes</taxon>
        <taxon>Halosauridae</taxon>
        <taxon>Aldrovandia</taxon>
    </lineage>
</organism>
<keyword evidence="2" id="KW-1185">Reference proteome</keyword>
<proteinExistence type="predicted"/>
<gene>
    <name evidence="1" type="ORF">AAFF_G00391010</name>
</gene>
<evidence type="ECO:0000313" key="2">
    <source>
        <dbReference type="Proteomes" id="UP001221898"/>
    </source>
</evidence>
<dbReference type="AlphaFoldDB" id="A0AAD7VYW5"/>
<reference evidence="1" key="1">
    <citation type="journal article" date="2023" name="Science">
        <title>Genome structures resolve the early diversification of teleost fishes.</title>
        <authorList>
            <person name="Parey E."/>
            <person name="Louis A."/>
            <person name="Montfort J."/>
            <person name="Bouchez O."/>
            <person name="Roques C."/>
            <person name="Iampietro C."/>
            <person name="Lluch J."/>
            <person name="Castinel A."/>
            <person name="Donnadieu C."/>
            <person name="Desvignes T."/>
            <person name="Floi Bucao C."/>
            <person name="Jouanno E."/>
            <person name="Wen M."/>
            <person name="Mejri S."/>
            <person name="Dirks R."/>
            <person name="Jansen H."/>
            <person name="Henkel C."/>
            <person name="Chen W.J."/>
            <person name="Zahm M."/>
            <person name="Cabau C."/>
            <person name="Klopp C."/>
            <person name="Thompson A.W."/>
            <person name="Robinson-Rechavi M."/>
            <person name="Braasch I."/>
            <person name="Lecointre G."/>
            <person name="Bobe J."/>
            <person name="Postlethwait J.H."/>
            <person name="Berthelot C."/>
            <person name="Roest Crollius H."/>
            <person name="Guiguen Y."/>
        </authorList>
    </citation>
    <scope>NUCLEOTIDE SEQUENCE</scope>
    <source>
        <strain evidence="1">NC1722</strain>
    </source>
</reference>